<evidence type="ECO:0000313" key="2">
    <source>
        <dbReference type="EMBL" id="SDX18840.1"/>
    </source>
</evidence>
<reference evidence="3" key="1">
    <citation type="submission" date="2016-10" db="EMBL/GenBank/DDBJ databases">
        <authorList>
            <person name="Varghese N."/>
            <person name="Submissions S."/>
        </authorList>
    </citation>
    <scope>NUCLEOTIDE SEQUENCE [LARGE SCALE GENOMIC DNA]</scope>
    <source>
        <strain evidence="3">NRRL B-59562</strain>
    </source>
</reference>
<name>A0A1H2ZN37_9PSED</name>
<feature type="compositionally biased region" description="Basic and acidic residues" evidence="1">
    <location>
        <begin position="31"/>
        <end position="47"/>
    </location>
</feature>
<proteinExistence type="predicted"/>
<dbReference type="RefSeq" id="WP_090229069.1">
    <property type="nucleotide sequence ID" value="NZ_FNNU01000003.1"/>
</dbReference>
<dbReference type="AlphaFoldDB" id="A0A1H2ZN37"/>
<sequence length="78" mass="8661">MSQTDRPSQSSIDRTPPNLPKQDQAGNPVDVVRKDITRDNEATETVDKVITPTTIKTKEQEADEINAGADRVESLLKR</sequence>
<dbReference type="OrthoDB" id="7013761at2"/>
<protein>
    <submittedName>
        <fullName evidence="2">Uncharacterized protein</fullName>
    </submittedName>
</protein>
<organism evidence="2 3">
    <name type="scientific">Pseudomonas kuykendallii</name>
    <dbReference type="NCBI Taxonomy" id="1007099"/>
    <lineage>
        <taxon>Bacteria</taxon>
        <taxon>Pseudomonadati</taxon>
        <taxon>Pseudomonadota</taxon>
        <taxon>Gammaproteobacteria</taxon>
        <taxon>Pseudomonadales</taxon>
        <taxon>Pseudomonadaceae</taxon>
        <taxon>Pseudomonas</taxon>
    </lineage>
</organism>
<evidence type="ECO:0000313" key="3">
    <source>
        <dbReference type="Proteomes" id="UP000243778"/>
    </source>
</evidence>
<dbReference type="EMBL" id="FNNU01000003">
    <property type="protein sequence ID" value="SDX18840.1"/>
    <property type="molecule type" value="Genomic_DNA"/>
</dbReference>
<feature type="region of interest" description="Disordered" evidence="1">
    <location>
        <begin position="59"/>
        <end position="78"/>
    </location>
</feature>
<gene>
    <name evidence="2" type="ORF">SAMN05216287_2381</name>
</gene>
<accession>A0A1H2ZN37</accession>
<feature type="compositionally biased region" description="Polar residues" evidence="1">
    <location>
        <begin position="1"/>
        <end position="13"/>
    </location>
</feature>
<evidence type="ECO:0000256" key="1">
    <source>
        <dbReference type="SAM" id="MobiDB-lite"/>
    </source>
</evidence>
<feature type="region of interest" description="Disordered" evidence="1">
    <location>
        <begin position="1"/>
        <end position="48"/>
    </location>
</feature>
<keyword evidence="3" id="KW-1185">Reference proteome</keyword>
<dbReference type="Proteomes" id="UP000243778">
    <property type="component" value="Unassembled WGS sequence"/>
</dbReference>